<evidence type="ECO:0000313" key="2">
    <source>
        <dbReference type="Proteomes" id="UP000799755"/>
    </source>
</evidence>
<accession>A0ACB6R0B5</accession>
<dbReference type="Proteomes" id="UP000799755">
    <property type="component" value="Unassembled WGS sequence"/>
</dbReference>
<keyword evidence="2" id="KW-1185">Reference proteome</keyword>
<organism evidence="1 2">
    <name type="scientific">Lindgomyces ingoldianus</name>
    <dbReference type="NCBI Taxonomy" id="673940"/>
    <lineage>
        <taxon>Eukaryota</taxon>
        <taxon>Fungi</taxon>
        <taxon>Dikarya</taxon>
        <taxon>Ascomycota</taxon>
        <taxon>Pezizomycotina</taxon>
        <taxon>Dothideomycetes</taxon>
        <taxon>Pleosporomycetidae</taxon>
        <taxon>Pleosporales</taxon>
        <taxon>Lindgomycetaceae</taxon>
        <taxon>Lindgomyces</taxon>
    </lineage>
</organism>
<evidence type="ECO:0000313" key="1">
    <source>
        <dbReference type="EMBL" id="KAF2472240.1"/>
    </source>
</evidence>
<comment type="caution">
    <text evidence="1">The sequence shown here is derived from an EMBL/GenBank/DDBJ whole genome shotgun (WGS) entry which is preliminary data.</text>
</comment>
<sequence>MAVFLYRYIKRRINEKKSATTETGHLVPQVAPKPTHEHERLDSQSQERGNANTTESSPVSAEEIARFKAETSRMRKYRWKIILGLFIPNFLASIDFTIVAPAVPIISSHFNHLSGSFNWIVASFTLTYTTFVPISGQIADVYGRHSALQWHVFWLLIGSVLCAAAATWEMLLLGRALQGVGSSGVVNLSRIILSDNMSLADNSKNNTIFSLIIGVSYAVGPIIGGYLANDNWRYCFVISIPLAVLSHLLIFFLMRKDLVKGRASTKIAQDRKAGWLSGLSTFDWPGMFFFVFGIGLLILAIMWAGTQFSWSSTAVIVPLVLGSILSLSFFAHEFLLEPGHLTARLFPKQIAMIPFYLFHKTDTLLLMTINFATGVSLTSAFYFISIYWELAEGYSASRAGVQLLYYTPGLGVGVYSAMGFCNLWPRQTFYPLFLGSALECTGMALLAWAVNSRQKALVSGMLAIAGAGTGLRFMPVVLHASGIWHTHLAAVLSLLSFMIPFGETIGISMMGSVFTNKFNKYLRGMNAGAGTAFSTSGPPNLNILDNLPEGVRDEVQGKAAKAVMWAFIAVLPFMALSVLASLLLGNVWIGRPEKRDKEGRIKKEEVRGRVLYGCFLSAVVRGKVEGQKRELDQVEDGEENEDGRGKSRDVEMGVLARREHSV</sequence>
<protein>
    <submittedName>
        <fullName evidence="1">MFS general substrate transporter</fullName>
    </submittedName>
</protein>
<proteinExistence type="predicted"/>
<dbReference type="EMBL" id="MU003503">
    <property type="protein sequence ID" value="KAF2472240.1"/>
    <property type="molecule type" value="Genomic_DNA"/>
</dbReference>
<name>A0ACB6R0B5_9PLEO</name>
<gene>
    <name evidence="1" type="ORF">BDR25DRAFT_284818</name>
</gene>
<reference evidence="1" key="1">
    <citation type="journal article" date="2020" name="Stud. Mycol.">
        <title>101 Dothideomycetes genomes: a test case for predicting lifestyles and emergence of pathogens.</title>
        <authorList>
            <person name="Haridas S."/>
            <person name="Albert R."/>
            <person name="Binder M."/>
            <person name="Bloem J."/>
            <person name="Labutti K."/>
            <person name="Salamov A."/>
            <person name="Andreopoulos B."/>
            <person name="Baker S."/>
            <person name="Barry K."/>
            <person name="Bills G."/>
            <person name="Bluhm B."/>
            <person name="Cannon C."/>
            <person name="Castanera R."/>
            <person name="Culley D."/>
            <person name="Daum C."/>
            <person name="Ezra D."/>
            <person name="Gonzalez J."/>
            <person name="Henrissat B."/>
            <person name="Kuo A."/>
            <person name="Liang C."/>
            <person name="Lipzen A."/>
            <person name="Lutzoni F."/>
            <person name="Magnuson J."/>
            <person name="Mondo S."/>
            <person name="Nolan M."/>
            <person name="Ohm R."/>
            <person name="Pangilinan J."/>
            <person name="Park H.-J."/>
            <person name="Ramirez L."/>
            <person name="Alfaro M."/>
            <person name="Sun H."/>
            <person name="Tritt A."/>
            <person name="Yoshinaga Y."/>
            <person name="Zwiers L.-H."/>
            <person name="Turgeon B."/>
            <person name="Goodwin S."/>
            <person name="Spatafora J."/>
            <person name="Crous P."/>
            <person name="Grigoriev I."/>
        </authorList>
    </citation>
    <scope>NUCLEOTIDE SEQUENCE</scope>
    <source>
        <strain evidence="1">ATCC 200398</strain>
    </source>
</reference>